<name>A0ABX8ZFY4_9SPHN</name>
<dbReference type="EMBL" id="CP081297">
    <property type="protein sequence ID" value="QZD86193.1"/>
    <property type="molecule type" value="Genomic_DNA"/>
</dbReference>
<evidence type="ECO:0000313" key="3">
    <source>
        <dbReference type="Proteomes" id="UP000824280"/>
    </source>
</evidence>
<keyword evidence="3" id="KW-1185">Reference proteome</keyword>
<accession>A0ABX8ZFY4</accession>
<proteinExistence type="predicted"/>
<evidence type="ECO:0000313" key="2">
    <source>
        <dbReference type="EMBL" id="QZD86193.1"/>
    </source>
</evidence>
<keyword evidence="1" id="KW-1133">Transmembrane helix</keyword>
<gene>
    <name evidence="2" type="ORF">K3166_07885</name>
</gene>
<keyword evidence="1" id="KW-0812">Transmembrane</keyword>
<dbReference type="RefSeq" id="WP_221421738.1">
    <property type="nucleotide sequence ID" value="NZ_CP081297.1"/>
</dbReference>
<evidence type="ECO:0000256" key="1">
    <source>
        <dbReference type="SAM" id="Phobius"/>
    </source>
</evidence>
<keyword evidence="1" id="KW-0472">Membrane</keyword>
<organism evidence="2 3">
    <name type="scientific">Qipengyuania psychrotolerans</name>
    <dbReference type="NCBI Taxonomy" id="2867238"/>
    <lineage>
        <taxon>Bacteria</taxon>
        <taxon>Pseudomonadati</taxon>
        <taxon>Pseudomonadota</taxon>
        <taxon>Alphaproteobacteria</taxon>
        <taxon>Sphingomonadales</taxon>
        <taxon>Erythrobacteraceae</taxon>
        <taxon>Qipengyuania</taxon>
    </lineage>
</organism>
<sequence length="89" mass="9267">MSATLHLALAALLKIGAVAIIFNEIRGLVLAVPVLYGLYLSGGTAMAIWLAFCSLGGIALSVIVPMFAVKKLDKVLKSKAKQDSEPLAA</sequence>
<feature type="transmembrane region" description="Helical" evidence="1">
    <location>
        <begin position="47"/>
        <end position="69"/>
    </location>
</feature>
<protein>
    <submittedName>
        <fullName evidence="2">Uncharacterized protein</fullName>
    </submittedName>
</protein>
<dbReference type="Proteomes" id="UP000824280">
    <property type="component" value="Chromosome"/>
</dbReference>
<reference evidence="2 3" key="1">
    <citation type="submission" date="2021-08" db="EMBL/GenBank/DDBJ databases">
        <title>Comparative Genomics Analysis of the Genus Qipengyuania Reveals Extensive Genetic Diversity and Metabolic Versatility, Including the Description of Fifteen Novel Species.</title>
        <authorList>
            <person name="Liu Y."/>
        </authorList>
    </citation>
    <scope>NUCLEOTIDE SEQUENCE [LARGE SCALE GENOMIC DNA]</scope>
    <source>
        <strain evidence="2 3">1XM2-8</strain>
    </source>
</reference>